<sequence length="60" mass="6209">PSLKCSSPCHSLKCSSPCHSLKCSSPCPSLKCSSPCPSFLPQTSLSQVLCSFGPLLATPL</sequence>
<keyword evidence="2" id="KW-1185">Reference proteome</keyword>
<reference evidence="1" key="1">
    <citation type="submission" date="2014-08" db="EMBL/GenBank/DDBJ databases">
        <authorList>
            <person name="Senf B."/>
            <person name="Petzold A."/>
            <person name="Downie B.R."/>
            <person name="Koch P."/>
            <person name="Platzer M."/>
        </authorList>
    </citation>
    <scope>NUCLEOTIDE SEQUENCE [LARGE SCALE GENOMIC DNA]</scope>
    <source>
        <strain evidence="1">GRZ</strain>
    </source>
</reference>
<organism evidence="1 2">
    <name type="scientific">Nothobranchius furzeri</name>
    <name type="common">Turquoise killifish</name>
    <dbReference type="NCBI Taxonomy" id="105023"/>
    <lineage>
        <taxon>Eukaryota</taxon>
        <taxon>Metazoa</taxon>
        <taxon>Chordata</taxon>
        <taxon>Craniata</taxon>
        <taxon>Vertebrata</taxon>
        <taxon>Euteleostomi</taxon>
        <taxon>Actinopterygii</taxon>
        <taxon>Neopterygii</taxon>
        <taxon>Teleostei</taxon>
        <taxon>Neoteleostei</taxon>
        <taxon>Acanthomorphata</taxon>
        <taxon>Ovalentaria</taxon>
        <taxon>Atherinomorphae</taxon>
        <taxon>Cyprinodontiformes</taxon>
        <taxon>Nothobranchiidae</taxon>
        <taxon>Nothobranchius</taxon>
    </lineage>
</organism>
<dbReference type="AlphaFoldDB" id="A0A8C6LC61"/>
<accession>A0A8C6LC61</accession>
<evidence type="ECO:0000313" key="2">
    <source>
        <dbReference type="Proteomes" id="UP000694548"/>
    </source>
</evidence>
<reference evidence="1" key="3">
    <citation type="submission" date="2025-09" db="UniProtKB">
        <authorList>
            <consortium name="Ensembl"/>
        </authorList>
    </citation>
    <scope>IDENTIFICATION</scope>
</reference>
<name>A0A8C6LC61_NOTFU</name>
<protein>
    <submittedName>
        <fullName evidence="1">Uncharacterized protein</fullName>
    </submittedName>
</protein>
<dbReference type="Ensembl" id="ENSNFUT00015016150.1">
    <property type="protein sequence ID" value="ENSNFUP00015015410.1"/>
    <property type="gene ID" value="ENSNFUG00015007441.1"/>
</dbReference>
<reference evidence="1" key="2">
    <citation type="submission" date="2025-08" db="UniProtKB">
        <authorList>
            <consortium name="Ensembl"/>
        </authorList>
    </citation>
    <scope>IDENTIFICATION</scope>
</reference>
<dbReference type="Proteomes" id="UP000694548">
    <property type="component" value="Chromosome sgr10"/>
</dbReference>
<proteinExistence type="predicted"/>
<evidence type="ECO:0000313" key="1">
    <source>
        <dbReference type="Ensembl" id="ENSNFUP00015015410.1"/>
    </source>
</evidence>